<dbReference type="PROSITE" id="PS50174">
    <property type="entry name" value="G_PATCH"/>
    <property type="match status" value="1"/>
</dbReference>
<feature type="compositionally biased region" description="Polar residues" evidence="1">
    <location>
        <begin position="55"/>
        <end position="67"/>
    </location>
</feature>
<feature type="compositionally biased region" description="Basic residues" evidence="1">
    <location>
        <begin position="1"/>
        <end position="10"/>
    </location>
</feature>
<dbReference type="GO" id="GO:0003676">
    <property type="term" value="F:nucleic acid binding"/>
    <property type="evidence" value="ECO:0007669"/>
    <property type="project" value="InterPro"/>
</dbReference>
<feature type="compositionally biased region" description="Gly residues" evidence="1">
    <location>
        <begin position="533"/>
        <end position="547"/>
    </location>
</feature>
<gene>
    <name evidence="3" type="ORF">INT43_008274</name>
</gene>
<keyword evidence="4" id="KW-1185">Reference proteome</keyword>
<dbReference type="PANTHER" id="PTHR14195">
    <property type="entry name" value="G PATCH DOMAIN CONTAINING PROTEIN 2"/>
    <property type="match status" value="1"/>
</dbReference>
<feature type="region of interest" description="Disordered" evidence="1">
    <location>
        <begin position="1"/>
        <end position="70"/>
    </location>
</feature>
<accession>A0A8H7U9B3</accession>
<evidence type="ECO:0000256" key="1">
    <source>
        <dbReference type="SAM" id="MobiDB-lite"/>
    </source>
</evidence>
<dbReference type="AlphaFoldDB" id="A0A8H7U9B3"/>
<dbReference type="Proteomes" id="UP000654370">
    <property type="component" value="Unassembled WGS sequence"/>
</dbReference>
<feature type="region of interest" description="Disordered" evidence="1">
    <location>
        <begin position="209"/>
        <end position="256"/>
    </location>
</feature>
<protein>
    <recommendedName>
        <fullName evidence="2">G-patch domain-containing protein</fullName>
    </recommendedName>
</protein>
<reference evidence="3" key="1">
    <citation type="submission" date="2020-12" db="EMBL/GenBank/DDBJ databases">
        <title>Metabolic potential, ecology and presence of endohyphal bacteria is reflected in genomic diversity of Mucoromycotina.</title>
        <authorList>
            <person name="Muszewska A."/>
            <person name="Okrasinska A."/>
            <person name="Steczkiewicz K."/>
            <person name="Drgas O."/>
            <person name="Orlowska M."/>
            <person name="Perlinska-Lenart U."/>
            <person name="Aleksandrzak-Piekarczyk T."/>
            <person name="Szatraj K."/>
            <person name="Zielenkiewicz U."/>
            <person name="Pilsyk S."/>
            <person name="Malc E."/>
            <person name="Mieczkowski P."/>
            <person name="Kruszewska J.S."/>
            <person name="Biernat P."/>
            <person name="Pawlowska J."/>
        </authorList>
    </citation>
    <scope>NUCLEOTIDE SEQUENCE</scope>
    <source>
        <strain evidence="3">WA0000067209</strain>
    </source>
</reference>
<organism evidence="3 4">
    <name type="scientific">Mortierella isabellina</name>
    <name type="common">Filamentous fungus</name>
    <name type="synonym">Umbelopsis isabellina</name>
    <dbReference type="NCBI Taxonomy" id="91625"/>
    <lineage>
        <taxon>Eukaryota</taxon>
        <taxon>Fungi</taxon>
        <taxon>Fungi incertae sedis</taxon>
        <taxon>Mucoromycota</taxon>
        <taxon>Mucoromycotina</taxon>
        <taxon>Umbelopsidomycetes</taxon>
        <taxon>Umbelopsidales</taxon>
        <taxon>Umbelopsidaceae</taxon>
        <taxon>Umbelopsis</taxon>
    </lineage>
</organism>
<sequence>MAHGKARFKTNKNQQRRGLGINPRSERNFKPSAGKRGNYDPVMSKVLNKVAGKPRSQQPFRKQNTGQRGMKISDLHHQFEDLDSDDGDQSDSYSLPDTLDQRFEWLDGDALGTALSQPAPAKYEANNFSIGWGGALAYNTTAVIDSASQVTTSATATETTMEGIQWTLDTEGSNQLSNTVPEYQVVQKTDTDEPSRLKNTRDRTEFARSADVVKLGMTPKHDNRTTRKLGRKQRKQAKRSGRRGDSQLIASSDGSDMDVSLDYLQNIDGEDSEDDMGDHAFFANDVEDASPIWISSDTDEQLSVDGYDDELHGLENPIGSDDDSGGSLFEGYNAWDLPDPGTQHPDDHKTLKRILKGTFDDVPPSFHNGLRARMRRQKNIDPPIRDDATAFIDDPKLSLRSNPHINLYQLDKSFRDFISNTDLISVSFPSVSDMSNPYFMNLASCYGLVAQQQQMGRSRTKFVLHRARTTNIPDDRSAIDDFLAQAQANLLKSSAQVTTRNVPRSVGVKQSRTKSRSVKFVTRQNKPKRGERGGGGGQGGGSGGGAGRSQQFAAPIHGTVVGSEAAPINTTNVGHRMLAAMGWKEGDSLGSENKGITTPIEAVIRRKRAGLGT</sequence>
<dbReference type="EMBL" id="JAEPQZ010000020">
    <property type="protein sequence ID" value="KAG2171548.1"/>
    <property type="molecule type" value="Genomic_DNA"/>
</dbReference>
<dbReference type="InterPro" id="IPR051189">
    <property type="entry name" value="Splicing_assoc_domain"/>
</dbReference>
<dbReference type="InterPro" id="IPR000467">
    <property type="entry name" value="G_patch_dom"/>
</dbReference>
<dbReference type="SMART" id="SM00443">
    <property type="entry name" value="G_patch"/>
    <property type="match status" value="1"/>
</dbReference>
<feature type="domain" description="G-patch" evidence="2">
    <location>
        <begin position="570"/>
        <end position="613"/>
    </location>
</feature>
<comment type="caution">
    <text evidence="3">The sequence shown here is derived from an EMBL/GenBank/DDBJ whole genome shotgun (WGS) entry which is preliminary data.</text>
</comment>
<evidence type="ECO:0000259" key="2">
    <source>
        <dbReference type="PROSITE" id="PS50174"/>
    </source>
</evidence>
<evidence type="ECO:0000313" key="3">
    <source>
        <dbReference type="EMBL" id="KAG2171548.1"/>
    </source>
</evidence>
<evidence type="ECO:0000313" key="4">
    <source>
        <dbReference type="Proteomes" id="UP000654370"/>
    </source>
</evidence>
<name>A0A8H7U9B3_MORIS</name>
<feature type="region of interest" description="Disordered" evidence="1">
    <location>
        <begin position="499"/>
        <end position="550"/>
    </location>
</feature>
<proteinExistence type="predicted"/>
<dbReference type="OrthoDB" id="21470at2759"/>
<feature type="compositionally biased region" description="Basic residues" evidence="1">
    <location>
        <begin position="226"/>
        <end position="241"/>
    </location>
</feature>
<dbReference type="Pfam" id="PF01585">
    <property type="entry name" value="G-patch"/>
    <property type="match status" value="1"/>
</dbReference>